<dbReference type="Proteomes" id="UP000729701">
    <property type="component" value="Unassembled WGS sequence"/>
</dbReference>
<evidence type="ECO:0000313" key="2">
    <source>
        <dbReference type="Proteomes" id="UP000729701"/>
    </source>
</evidence>
<evidence type="ECO:0000313" key="1">
    <source>
        <dbReference type="EMBL" id="MBW4666868.1"/>
    </source>
</evidence>
<dbReference type="EMBL" id="JAHHGZ010000004">
    <property type="protein sequence ID" value="MBW4666868.1"/>
    <property type="molecule type" value="Genomic_DNA"/>
</dbReference>
<reference evidence="1" key="1">
    <citation type="submission" date="2021-05" db="EMBL/GenBank/DDBJ databases">
        <authorList>
            <person name="Pietrasiak N."/>
            <person name="Ward R."/>
            <person name="Stajich J.E."/>
            <person name="Kurbessoian T."/>
        </authorList>
    </citation>
    <scope>NUCLEOTIDE SEQUENCE</scope>
    <source>
        <strain evidence="1">GSE-NOS-MK-12-04C</strain>
    </source>
</reference>
<organism evidence="1 2">
    <name type="scientific">Cyanomargarita calcarea GSE-NOS-MK-12-04C</name>
    <dbReference type="NCBI Taxonomy" id="2839659"/>
    <lineage>
        <taxon>Bacteria</taxon>
        <taxon>Bacillati</taxon>
        <taxon>Cyanobacteriota</taxon>
        <taxon>Cyanophyceae</taxon>
        <taxon>Nostocales</taxon>
        <taxon>Cyanomargaritaceae</taxon>
        <taxon>Cyanomargarita</taxon>
    </lineage>
</organism>
<protein>
    <submittedName>
        <fullName evidence="1">Uncharacterized protein</fullName>
    </submittedName>
</protein>
<name>A0A951UQX1_9CYAN</name>
<sequence length="97" mass="11135">MQNISQHFPSFEQLLSLINQLSDADKHRLSEELNKAIQSTSAQLTEVDNPRSLLALLRSWDSLDEDFPDILVKNDGSQGRRGLTTPRSHSDHNYWIF</sequence>
<proteinExistence type="predicted"/>
<gene>
    <name evidence="1" type="ORF">KME60_05340</name>
</gene>
<accession>A0A951UQX1</accession>
<reference evidence="1" key="2">
    <citation type="journal article" date="2022" name="Microbiol. Resour. Announc.">
        <title>Metagenome Sequencing to Explore Phylogenomics of Terrestrial Cyanobacteria.</title>
        <authorList>
            <person name="Ward R.D."/>
            <person name="Stajich J.E."/>
            <person name="Johansen J.R."/>
            <person name="Huntemann M."/>
            <person name="Clum A."/>
            <person name="Foster B."/>
            <person name="Foster B."/>
            <person name="Roux S."/>
            <person name="Palaniappan K."/>
            <person name="Varghese N."/>
            <person name="Mukherjee S."/>
            <person name="Reddy T.B.K."/>
            <person name="Daum C."/>
            <person name="Copeland A."/>
            <person name="Chen I.A."/>
            <person name="Ivanova N.N."/>
            <person name="Kyrpides N.C."/>
            <person name="Shapiro N."/>
            <person name="Eloe-Fadrosh E.A."/>
            <person name="Pietrasiak N."/>
        </authorList>
    </citation>
    <scope>NUCLEOTIDE SEQUENCE</scope>
    <source>
        <strain evidence="1">GSE-NOS-MK-12-04C</strain>
    </source>
</reference>
<comment type="caution">
    <text evidence="1">The sequence shown here is derived from an EMBL/GenBank/DDBJ whole genome shotgun (WGS) entry which is preliminary data.</text>
</comment>
<dbReference type="AlphaFoldDB" id="A0A951UQX1"/>